<dbReference type="SUPFAM" id="SSF50615">
    <property type="entry name" value="N-terminal domain of alpha and beta subunits of F1 ATP synthase"/>
    <property type="match status" value="1"/>
</dbReference>
<reference evidence="20 21" key="2">
    <citation type="journal article" date="2010" name="J. Bacteriol.">
        <title>Complete genome sequence of Beijerinckia indica subsp. indica.</title>
        <authorList>
            <person name="Tamas I."/>
            <person name="Dedysh S.N."/>
            <person name="Liesack W."/>
            <person name="Stott M.B."/>
            <person name="Alam M."/>
            <person name="Murrell J.C."/>
            <person name="Dunfield P.F."/>
        </authorList>
    </citation>
    <scope>NUCLEOTIDE SEQUENCE [LARGE SCALE GENOMIC DNA]</scope>
    <source>
        <strain evidence="21">ATCC 9039 / DSM 1715 / NCIMB 8712</strain>
    </source>
</reference>
<keyword evidence="9 16" id="KW-0067">ATP-binding</keyword>
<dbReference type="GO" id="GO:0046933">
    <property type="term" value="F:proton-transporting ATP synthase activity, rotational mechanism"/>
    <property type="evidence" value="ECO:0007669"/>
    <property type="project" value="UniProtKB-UniRule"/>
</dbReference>
<dbReference type="CDD" id="cd18116">
    <property type="entry name" value="ATP-synt_F1_alpha_N"/>
    <property type="match status" value="1"/>
</dbReference>
<evidence type="ECO:0000313" key="20">
    <source>
        <dbReference type="EMBL" id="ACB93876.1"/>
    </source>
</evidence>
<dbReference type="RefSeq" id="WP_012383234.1">
    <property type="nucleotide sequence ID" value="NC_010581.1"/>
</dbReference>
<keyword evidence="6 16" id="KW-0997">Cell inner membrane</keyword>
<dbReference type="Gene3D" id="1.20.150.20">
    <property type="entry name" value="ATP synthase alpha/beta chain, C-terminal domain"/>
    <property type="match status" value="1"/>
</dbReference>
<dbReference type="PROSITE" id="PS00152">
    <property type="entry name" value="ATPASE_ALPHA_BETA"/>
    <property type="match status" value="1"/>
</dbReference>
<comment type="subunit">
    <text evidence="15">F-type ATPases have 2 components, CF(1) - the catalytic core - and CF(0) - the membrane proton channel. CF(1) has five subunits: alpha(3), beta(3), gamma(1), delta(1), epsilon(1). CF(0) has four main subunits: a(1), b(1), b'(1) and c(9-12).</text>
</comment>
<feature type="domain" description="ATP synthase alpha subunit C-terminal" evidence="18">
    <location>
        <begin position="379"/>
        <end position="502"/>
    </location>
</feature>
<feature type="domain" description="ATPase F1/V1/A1 complex alpha/beta subunit N-terminal" evidence="19">
    <location>
        <begin position="26"/>
        <end position="90"/>
    </location>
</feature>
<evidence type="ECO:0000256" key="8">
    <source>
        <dbReference type="ARBA" id="ARBA00022781"/>
    </source>
</evidence>
<dbReference type="NCBIfam" id="TIGR00962">
    <property type="entry name" value="atpA"/>
    <property type="match status" value="1"/>
</dbReference>
<dbReference type="PANTHER" id="PTHR48082">
    <property type="entry name" value="ATP SYNTHASE SUBUNIT ALPHA, MITOCHONDRIAL"/>
    <property type="match status" value="1"/>
</dbReference>
<dbReference type="OrthoDB" id="9803053at2"/>
<dbReference type="FunFam" id="1.20.150.20:FF:000001">
    <property type="entry name" value="ATP synthase subunit alpha"/>
    <property type="match status" value="1"/>
</dbReference>
<evidence type="ECO:0000256" key="1">
    <source>
        <dbReference type="ARBA" id="ARBA00003784"/>
    </source>
</evidence>
<comment type="subunit">
    <text evidence="16">F-type ATPases have 2 components, CF(1) - the catalytic core - and CF(0) - the membrane proton channel. CF(1) has five subunits: alpha(3), beta(3), gamma(1), delta(1), epsilon(1). CF(0) has three main subunits: a(1), b(2) and c(9-12). The alpha and beta chains form an alternating ring which encloses part of the gamma chain. CF(1) is attached to CF(0) by a central stalk formed by the gamma and epsilon chains, while a peripheral stalk is formed by the delta and b chains.</text>
</comment>
<protein>
    <recommendedName>
        <fullName evidence="16">ATP synthase subunit alpha</fullName>
        <ecNumber evidence="16">7.1.2.2</ecNumber>
    </recommendedName>
    <alternativeName>
        <fullName evidence="16">ATP synthase F1 sector subunit alpha</fullName>
    </alternativeName>
    <alternativeName>
        <fullName evidence="16">F-ATPase subunit alpha</fullName>
    </alternativeName>
</protein>
<dbReference type="InterPro" id="IPR005294">
    <property type="entry name" value="ATP_synth_F1_asu"/>
</dbReference>
<dbReference type="NCBIfam" id="NF009884">
    <property type="entry name" value="PRK13343.1"/>
    <property type="match status" value="1"/>
</dbReference>
<dbReference type="InterPro" id="IPR020003">
    <property type="entry name" value="ATPase_a/bsu_AS"/>
</dbReference>
<evidence type="ECO:0000256" key="16">
    <source>
        <dbReference type="HAMAP-Rule" id="MF_01346"/>
    </source>
</evidence>
<dbReference type="eggNOG" id="COG0056">
    <property type="taxonomic scope" value="Bacteria"/>
</dbReference>
<evidence type="ECO:0000256" key="5">
    <source>
        <dbReference type="ARBA" id="ARBA00022475"/>
    </source>
</evidence>
<evidence type="ECO:0000313" key="21">
    <source>
        <dbReference type="Proteomes" id="UP000001695"/>
    </source>
</evidence>
<dbReference type="EMBL" id="CP001016">
    <property type="protein sequence ID" value="ACB93876.1"/>
    <property type="molecule type" value="Genomic_DNA"/>
</dbReference>
<dbReference type="Gene3D" id="3.40.50.300">
    <property type="entry name" value="P-loop containing nucleotide triphosphate hydrolases"/>
    <property type="match status" value="1"/>
</dbReference>
<evidence type="ECO:0000256" key="12">
    <source>
        <dbReference type="ARBA" id="ARBA00023136"/>
    </source>
</evidence>
<evidence type="ECO:0000259" key="18">
    <source>
        <dbReference type="Pfam" id="PF00306"/>
    </source>
</evidence>
<dbReference type="SUPFAM" id="SSF47917">
    <property type="entry name" value="C-terminal domain of alpha and beta subunits of F1 ATP synthase"/>
    <property type="match status" value="1"/>
</dbReference>
<accession>B2ICI7</accession>
<dbReference type="HAMAP" id="MF_01346">
    <property type="entry name" value="ATP_synth_alpha_bact"/>
    <property type="match status" value="1"/>
</dbReference>
<dbReference type="InterPro" id="IPR033732">
    <property type="entry name" value="ATP_synth_F1_a_nt-bd_dom"/>
</dbReference>
<evidence type="ECO:0000256" key="11">
    <source>
        <dbReference type="ARBA" id="ARBA00023065"/>
    </source>
</evidence>
<dbReference type="InterPro" id="IPR000194">
    <property type="entry name" value="ATPase_F1/V1/A1_a/bsu_nucl-bd"/>
</dbReference>
<evidence type="ECO:0000256" key="7">
    <source>
        <dbReference type="ARBA" id="ARBA00022741"/>
    </source>
</evidence>
<feature type="binding site" evidence="16">
    <location>
        <begin position="169"/>
        <end position="176"/>
    </location>
    <ligand>
        <name>ATP</name>
        <dbReference type="ChEBI" id="CHEBI:30616"/>
    </ligand>
</feature>
<name>B2ICI7_BEII9</name>
<dbReference type="InterPro" id="IPR000793">
    <property type="entry name" value="ATP_synth_asu_C"/>
</dbReference>
<dbReference type="EC" id="7.1.2.2" evidence="16"/>
<dbReference type="Gene3D" id="2.40.30.20">
    <property type="match status" value="1"/>
</dbReference>
<keyword evidence="8 16" id="KW-0375">Hydrogen ion transport</keyword>
<dbReference type="InterPro" id="IPR036121">
    <property type="entry name" value="ATPase_F1/V1/A1_a/bsu_N_sf"/>
</dbReference>
<dbReference type="KEGG" id="bid:Bind_0220"/>
<keyword evidence="14 16" id="KW-0066">ATP synthesis</keyword>
<dbReference type="HOGENOM" id="CLU_010091_2_1_5"/>
<dbReference type="Proteomes" id="UP000001695">
    <property type="component" value="Chromosome"/>
</dbReference>
<keyword evidence="20" id="KW-0378">Hydrolase</keyword>
<dbReference type="STRING" id="395963.Bind_0220"/>
<dbReference type="PIRSF" id="PIRSF039088">
    <property type="entry name" value="F_ATPase_subunit_alpha"/>
    <property type="match status" value="1"/>
</dbReference>
<dbReference type="InterPro" id="IPR004100">
    <property type="entry name" value="ATPase_F1/V1/A1_a/bsu_N"/>
</dbReference>
<dbReference type="Pfam" id="PF00006">
    <property type="entry name" value="ATP-synt_ab"/>
    <property type="match status" value="1"/>
</dbReference>
<evidence type="ECO:0000256" key="9">
    <source>
        <dbReference type="ARBA" id="ARBA00022840"/>
    </source>
</evidence>
<evidence type="ECO:0000256" key="15">
    <source>
        <dbReference type="ARBA" id="ARBA00026013"/>
    </source>
</evidence>
<keyword evidence="10 16" id="KW-1278">Translocase</keyword>
<dbReference type="CDD" id="cd18113">
    <property type="entry name" value="ATP-synt_F1_alpha_C"/>
    <property type="match status" value="1"/>
</dbReference>
<dbReference type="Pfam" id="PF00306">
    <property type="entry name" value="ATP-synt_ab_C"/>
    <property type="match status" value="1"/>
</dbReference>
<keyword evidence="11 16" id="KW-0406">Ion transport</keyword>
<dbReference type="FunFam" id="2.40.30.20:FF:000001">
    <property type="entry name" value="ATP synthase subunit alpha"/>
    <property type="match status" value="1"/>
</dbReference>
<feature type="domain" description="ATPase F1/V1/A1 complex alpha/beta subunit nucleotide-binding" evidence="17">
    <location>
        <begin position="149"/>
        <end position="372"/>
    </location>
</feature>
<evidence type="ECO:0000259" key="17">
    <source>
        <dbReference type="Pfam" id="PF00006"/>
    </source>
</evidence>
<dbReference type="InterPro" id="IPR023366">
    <property type="entry name" value="ATP_synth_asu-like_sf"/>
</dbReference>
<organism evidence="20 21">
    <name type="scientific">Beijerinckia indica subsp. indica (strain ATCC 9039 / DSM 1715 / NCIMB 8712)</name>
    <dbReference type="NCBI Taxonomy" id="395963"/>
    <lineage>
        <taxon>Bacteria</taxon>
        <taxon>Pseudomonadati</taxon>
        <taxon>Pseudomonadota</taxon>
        <taxon>Alphaproteobacteria</taxon>
        <taxon>Hyphomicrobiales</taxon>
        <taxon>Beijerinckiaceae</taxon>
        <taxon>Beijerinckia</taxon>
    </lineage>
</organism>
<dbReference type="InterPro" id="IPR027417">
    <property type="entry name" value="P-loop_NTPase"/>
</dbReference>
<evidence type="ECO:0000256" key="6">
    <source>
        <dbReference type="ARBA" id="ARBA00022519"/>
    </source>
</evidence>
<dbReference type="InterPro" id="IPR038376">
    <property type="entry name" value="ATP_synth_asu_C_sf"/>
</dbReference>
<keyword evidence="4 16" id="KW-0813">Transport</keyword>
<evidence type="ECO:0000256" key="10">
    <source>
        <dbReference type="ARBA" id="ARBA00022967"/>
    </source>
</evidence>
<comment type="function">
    <text evidence="1 16">Produces ATP from ADP in the presence of a proton gradient across the membrane. The alpha chain is a regulatory subunit.</text>
</comment>
<comment type="similarity">
    <text evidence="3 16">Belongs to the ATPase alpha/beta chains family.</text>
</comment>
<reference evidence="21" key="1">
    <citation type="submission" date="2008-03" db="EMBL/GenBank/DDBJ databases">
        <title>Complete sequence of chromosome of Beijerinckia indica subsp. indica ATCC 9039.</title>
        <authorList>
            <consortium name="US DOE Joint Genome Institute"/>
            <person name="Copeland A."/>
            <person name="Lucas S."/>
            <person name="Lapidus A."/>
            <person name="Glavina del Rio T."/>
            <person name="Dalin E."/>
            <person name="Tice H."/>
            <person name="Bruce D."/>
            <person name="Goodwin L."/>
            <person name="Pitluck S."/>
            <person name="LaButti K."/>
            <person name="Schmutz J."/>
            <person name="Larimer F."/>
            <person name="Land M."/>
            <person name="Hauser L."/>
            <person name="Kyrpides N."/>
            <person name="Mikhailova N."/>
            <person name="Dunfield P.F."/>
            <person name="Dedysh S.N."/>
            <person name="Liesack W."/>
            <person name="Saw J.H."/>
            <person name="Alam M."/>
            <person name="Chen Y."/>
            <person name="Murrell J.C."/>
            <person name="Richardson P."/>
        </authorList>
    </citation>
    <scope>NUCLEOTIDE SEQUENCE [LARGE SCALE GENOMIC DNA]</scope>
    <source>
        <strain evidence="21">ATCC 9039 / DSM 1715 / NCIMB 8712</strain>
    </source>
</reference>
<dbReference type="GO" id="GO:0005886">
    <property type="term" value="C:plasma membrane"/>
    <property type="evidence" value="ECO:0007669"/>
    <property type="project" value="UniProtKB-SubCell"/>
</dbReference>
<keyword evidence="13 16" id="KW-0139">CF(1)</keyword>
<dbReference type="Pfam" id="PF02874">
    <property type="entry name" value="ATP-synt_ab_N"/>
    <property type="match status" value="1"/>
</dbReference>
<feature type="site" description="Required for activity" evidence="16">
    <location>
        <position position="370"/>
    </location>
</feature>
<keyword evidence="21" id="KW-1185">Reference proteome</keyword>
<keyword evidence="12 16" id="KW-0472">Membrane</keyword>
<dbReference type="GO" id="GO:0016787">
    <property type="term" value="F:hydrolase activity"/>
    <property type="evidence" value="ECO:0007669"/>
    <property type="project" value="UniProtKB-KW"/>
</dbReference>
<dbReference type="GO" id="GO:0005524">
    <property type="term" value="F:ATP binding"/>
    <property type="evidence" value="ECO:0007669"/>
    <property type="project" value="UniProtKB-UniRule"/>
</dbReference>
<evidence type="ECO:0000256" key="14">
    <source>
        <dbReference type="ARBA" id="ARBA00023310"/>
    </source>
</evidence>
<proteinExistence type="inferred from homology"/>
<keyword evidence="5 16" id="KW-1003">Cell membrane</keyword>
<dbReference type="GO" id="GO:0045259">
    <property type="term" value="C:proton-transporting ATP synthase complex"/>
    <property type="evidence" value="ECO:0007669"/>
    <property type="project" value="UniProtKB-KW"/>
</dbReference>
<comment type="subcellular location">
    <subcellularLocation>
        <location evidence="16">Cell inner membrane</location>
        <topology evidence="16">Peripheral membrane protein</topology>
    </subcellularLocation>
    <subcellularLocation>
        <location evidence="2">Membrane</location>
    </subcellularLocation>
</comment>
<dbReference type="FunFam" id="3.40.50.300:FF:002432">
    <property type="entry name" value="ATP synthase subunit alpha, mitochondrial"/>
    <property type="match status" value="1"/>
</dbReference>
<dbReference type="CDD" id="cd01132">
    <property type="entry name" value="F1-ATPase_alpha_CD"/>
    <property type="match status" value="1"/>
</dbReference>
<dbReference type="SUPFAM" id="SSF52540">
    <property type="entry name" value="P-loop containing nucleoside triphosphate hydrolases"/>
    <property type="match status" value="1"/>
</dbReference>
<dbReference type="AlphaFoldDB" id="B2ICI7"/>
<dbReference type="GO" id="GO:0043531">
    <property type="term" value="F:ADP binding"/>
    <property type="evidence" value="ECO:0007669"/>
    <property type="project" value="TreeGrafter"/>
</dbReference>
<comment type="catalytic activity">
    <reaction evidence="16">
        <text>ATP + H2O + 4 H(+)(in) = ADP + phosphate + 5 H(+)(out)</text>
        <dbReference type="Rhea" id="RHEA:57720"/>
        <dbReference type="ChEBI" id="CHEBI:15377"/>
        <dbReference type="ChEBI" id="CHEBI:15378"/>
        <dbReference type="ChEBI" id="CHEBI:30616"/>
        <dbReference type="ChEBI" id="CHEBI:43474"/>
        <dbReference type="ChEBI" id="CHEBI:456216"/>
        <dbReference type="EC" id="7.1.2.2"/>
    </reaction>
</comment>
<gene>
    <name evidence="16" type="primary">atpA</name>
    <name evidence="20" type="ordered locus">Bind_0220</name>
</gene>
<sequence length="509" mass="54687">MDIRAAEISAILKKEIANFGNEAEVTEVGQVLSVGDGIARVYGLDNVEVGEMVDFESGVRGVAINLEADNVGVVIFGSDRTVSEGQTVKRSRTIVQVPVGKELLGRVVDALGNPIDGKGPINAAQSARADIKAPGIIPRKSVHEPMSTGIKAIDALIPIGRGQRELIIGDRQTGKTAVALDAMLNQKPANLGTDENAKLYCVYVAIGQKRSTVAQFVKVLEEQGALPYSIVVAATASDPAPMQYLAPFAGCAMGEYFRDNGMHALITYDDLSKQAVAYRQMSLLLRRPPGREAYPGDVFYLHSRLLERAAKLSDEKGAGSLTALPVIETQANDVSAYIPTNVISITDGQIFLETDLFYQGIRPAVNVGISVSRVGSAAQTKSMKKVAGKIKGELAQYREMAAFAQFGSDLDATTQKLLARGSRLTELLKQPQFSPLKIEEQVCVIYAGVNGYLDALPVNRIRAYEDGLLALLRTAHADLLDTIRTSKDLSDDSAAKLKALIEGYSKNFS</sequence>
<evidence type="ECO:0000259" key="19">
    <source>
        <dbReference type="Pfam" id="PF02874"/>
    </source>
</evidence>
<evidence type="ECO:0000256" key="13">
    <source>
        <dbReference type="ARBA" id="ARBA00023196"/>
    </source>
</evidence>
<evidence type="ECO:0000256" key="2">
    <source>
        <dbReference type="ARBA" id="ARBA00004370"/>
    </source>
</evidence>
<evidence type="ECO:0000256" key="3">
    <source>
        <dbReference type="ARBA" id="ARBA00008936"/>
    </source>
</evidence>
<evidence type="ECO:0000256" key="4">
    <source>
        <dbReference type="ARBA" id="ARBA00022448"/>
    </source>
</evidence>
<dbReference type="PANTHER" id="PTHR48082:SF2">
    <property type="entry name" value="ATP SYNTHASE SUBUNIT ALPHA, MITOCHONDRIAL"/>
    <property type="match status" value="1"/>
</dbReference>
<keyword evidence="7 16" id="KW-0547">Nucleotide-binding</keyword>